<evidence type="ECO:0000259" key="7">
    <source>
        <dbReference type="PROSITE" id="PS50106"/>
    </source>
</evidence>
<evidence type="ECO:0000256" key="3">
    <source>
        <dbReference type="ARBA" id="ARBA00022801"/>
    </source>
</evidence>
<dbReference type="SUPFAM" id="SSF52096">
    <property type="entry name" value="ClpP/crotonase"/>
    <property type="match status" value="1"/>
</dbReference>
<evidence type="ECO:0000313" key="8">
    <source>
        <dbReference type="EMBL" id="PIR47050.1"/>
    </source>
</evidence>
<feature type="transmembrane region" description="Helical" evidence="6">
    <location>
        <begin position="7"/>
        <end position="30"/>
    </location>
</feature>
<dbReference type="SMART" id="SM00228">
    <property type="entry name" value="PDZ"/>
    <property type="match status" value="1"/>
</dbReference>
<dbReference type="GO" id="GO:0004175">
    <property type="term" value="F:endopeptidase activity"/>
    <property type="evidence" value="ECO:0007669"/>
    <property type="project" value="TreeGrafter"/>
</dbReference>
<evidence type="ECO:0000313" key="9">
    <source>
        <dbReference type="Proteomes" id="UP000230833"/>
    </source>
</evidence>
<dbReference type="Gene3D" id="3.90.226.10">
    <property type="entry name" value="2-enoyl-CoA Hydratase, Chain A, domain 1"/>
    <property type="match status" value="1"/>
</dbReference>
<evidence type="ECO:0000256" key="6">
    <source>
        <dbReference type="SAM" id="Phobius"/>
    </source>
</evidence>
<reference evidence="8 9" key="1">
    <citation type="submission" date="2017-09" db="EMBL/GenBank/DDBJ databases">
        <title>Depth-based differentiation of microbial function through sediment-hosted aquifers and enrichment of novel symbionts in the deep terrestrial subsurface.</title>
        <authorList>
            <person name="Probst A.J."/>
            <person name="Ladd B."/>
            <person name="Jarett J.K."/>
            <person name="Geller-Mcgrath D.E."/>
            <person name="Sieber C.M."/>
            <person name="Emerson J.B."/>
            <person name="Anantharaman K."/>
            <person name="Thomas B.C."/>
            <person name="Malmstrom R."/>
            <person name="Stieglmeier M."/>
            <person name="Klingl A."/>
            <person name="Woyke T."/>
            <person name="Ryan C.M."/>
            <person name="Banfield J.F."/>
        </authorList>
    </citation>
    <scope>NUCLEOTIDE SEQUENCE [LARGE SCALE GENOMIC DNA]</scope>
    <source>
        <strain evidence="8">CG10_big_fil_rev_8_21_14_0_10_45_14</strain>
    </source>
</reference>
<keyword evidence="4 5" id="KW-0720">Serine protease</keyword>
<evidence type="ECO:0000256" key="1">
    <source>
        <dbReference type="ARBA" id="ARBA00009179"/>
    </source>
</evidence>
<dbReference type="AlphaFoldDB" id="A0A2H0RKQ7"/>
<dbReference type="SUPFAM" id="SSF50156">
    <property type="entry name" value="PDZ domain-like"/>
    <property type="match status" value="1"/>
</dbReference>
<dbReference type="FunFam" id="2.30.42.10:FF:000063">
    <property type="entry name" value="Peptidase, S41 family"/>
    <property type="match status" value="1"/>
</dbReference>
<gene>
    <name evidence="8" type="ORF">COV07_01080</name>
</gene>
<dbReference type="GO" id="GO:0006508">
    <property type="term" value="P:proteolysis"/>
    <property type="evidence" value="ECO:0007669"/>
    <property type="project" value="UniProtKB-KW"/>
</dbReference>
<protein>
    <submittedName>
        <fullName evidence="8">Peptidase S41</fullName>
    </submittedName>
</protein>
<dbReference type="Proteomes" id="UP000230833">
    <property type="component" value="Unassembled WGS sequence"/>
</dbReference>
<dbReference type="PROSITE" id="PS50106">
    <property type="entry name" value="PDZ"/>
    <property type="match status" value="1"/>
</dbReference>
<sequence length="436" mass="46830">MTKRTTTYVSALGAIVVILLTFGAGVQIGYDRAPDILRVSDLKNKETMKPEEVDFAPFWEAWRLLDEKYLPPEDMATSTAEGGDQATSSTASTLERVYGAISGMTKAVGDPYTVFFPPEDAKQFNEDLSGEFGGVGMEVGIRKEVLTVIAPLDGTPAMKAGVKSGDRILAIDGESTLELSVETAVRKIRGEIGTSVKLTLLSEKDEKSKEIVIVRGKIEIPTIRTSRYREDATEITKDTGIRRGGVFVIKLMSFSAQSASLFQNSLREMGMTGSDKLVLDLRGNPGGFLDASVVIASWFLKDGEVVVREKFGKDSSERVHRSKGLGGLPSGTEVVVLVDGGSASASEILAGALQDHGRAVLVGTQTFGKGSVQELVELNSGTSLKITVARWFTPNGRSISQNGLTPDHIIEPTDEDIEEGKDPALEKAISLLTSPR</sequence>
<keyword evidence="6" id="KW-0812">Transmembrane</keyword>
<dbReference type="InterPro" id="IPR001478">
    <property type="entry name" value="PDZ"/>
</dbReference>
<dbReference type="Pfam" id="PF17820">
    <property type="entry name" value="PDZ_6"/>
    <property type="match status" value="1"/>
</dbReference>
<dbReference type="SMART" id="SM00245">
    <property type="entry name" value="TSPc"/>
    <property type="match status" value="1"/>
</dbReference>
<dbReference type="GO" id="GO:0030288">
    <property type="term" value="C:outer membrane-bounded periplasmic space"/>
    <property type="evidence" value="ECO:0007669"/>
    <property type="project" value="TreeGrafter"/>
</dbReference>
<dbReference type="InterPro" id="IPR041489">
    <property type="entry name" value="PDZ_6"/>
</dbReference>
<dbReference type="PANTHER" id="PTHR32060">
    <property type="entry name" value="TAIL-SPECIFIC PROTEASE"/>
    <property type="match status" value="1"/>
</dbReference>
<evidence type="ECO:0000256" key="4">
    <source>
        <dbReference type="ARBA" id="ARBA00022825"/>
    </source>
</evidence>
<evidence type="ECO:0000256" key="2">
    <source>
        <dbReference type="ARBA" id="ARBA00022670"/>
    </source>
</evidence>
<dbReference type="CDD" id="cd07560">
    <property type="entry name" value="Peptidase_S41_CPP"/>
    <property type="match status" value="1"/>
</dbReference>
<keyword evidence="3 5" id="KW-0378">Hydrolase</keyword>
<dbReference type="NCBIfam" id="TIGR00225">
    <property type="entry name" value="prc"/>
    <property type="match status" value="1"/>
</dbReference>
<dbReference type="InterPro" id="IPR036034">
    <property type="entry name" value="PDZ_sf"/>
</dbReference>
<dbReference type="Pfam" id="PF03572">
    <property type="entry name" value="Peptidase_S41"/>
    <property type="match status" value="1"/>
</dbReference>
<keyword evidence="6" id="KW-0472">Membrane</keyword>
<keyword evidence="6" id="KW-1133">Transmembrane helix</keyword>
<comment type="caution">
    <text evidence="8">The sequence shown here is derived from an EMBL/GenBank/DDBJ whole genome shotgun (WGS) entry which is preliminary data.</text>
</comment>
<keyword evidence="2 5" id="KW-0645">Protease</keyword>
<organism evidence="8 9">
    <name type="scientific">Candidatus Vogelbacteria bacterium CG10_big_fil_rev_8_21_14_0_10_45_14</name>
    <dbReference type="NCBI Taxonomy" id="1975042"/>
    <lineage>
        <taxon>Bacteria</taxon>
        <taxon>Candidatus Vogeliibacteriota</taxon>
    </lineage>
</organism>
<dbReference type="Gene3D" id="2.30.42.10">
    <property type="match status" value="1"/>
</dbReference>
<dbReference type="GO" id="GO:0007165">
    <property type="term" value="P:signal transduction"/>
    <property type="evidence" value="ECO:0007669"/>
    <property type="project" value="TreeGrafter"/>
</dbReference>
<dbReference type="CDD" id="cd06782">
    <property type="entry name" value="cpPDZ_CPP-like"/>
    <property type="match status" value="1"/>
</dbReference>
<dbReference type="PANTHER" id="PTHR32060:SF30">
    <property type="entry name" value="CARBOXY-TERMINAL PROCESSING PROTEASE CTPA"/>
    <property type="match status" value="1"/>
</dbReference>
<dbReference type="InterPro" id="IPR005151">
    <property type="entry name" value="Tail-specific_protease"/>
</dbReference>
<evidence type="ECO:0000256" key="5">
    <source>
        <dbReference type="RuleBase" id="RU004404"/>
    </source>
</evidence>
<dbReference type="GO" id="GO:0008236">
    <property type="term" value="F:serine-type peptidase activity"/>
    <property type="evidence" value="ECO:0007669"/>
    <property type="project" value="UniProtKB-KW"/>
</dbReference>
<dbReference type="InterPro" id="IPR004447">
    <property type="entry name" value="Peptidase_S41A"/>
</dbReference>
<dbReference type="Gene3D" id="3.30.750.44">
    <property type="match status" value="1"/>
</dbReference>
<proteinExistence type="inferred from homology"/>
<dbReference type="InterPro" id="IPR029045">
    <property type="entry name" value="ClpP/crotonase-like_dom_sf"/>
</dbReference>
<comment type="similarity">
    <text evidence="1 5">Belongs to the peptidase S41A family.</text>
</comment>
<name>A0A2H0RKQ7_9BACT</name>
<accession>A0A2H0RKQ7</accession>
<dbReference type="EMBL" id="PCYL01000012">
    <property type="protein sequence ID" value="PIR47050.1"/>
    <property type="molecule type" value="Genomic_DNA"/>
</dbReference>
<feature type="domain" description="PDZ" evidence="7">
    <location>
        <begin position="121"/>
        <end position="189"/>
    </location>
</feature>